<feature type="non-terminal residue" evidence="2">
    <location>
        <position position="1"/>
    </location>
</feature>
<protein>
    <submittedName>
        <fullName evidence="2">Penicillin-binding protein 1C</fullName>
    </submittedName>
</protein>
<evidence type="ECO:0000313" key="2">
    <source>
        <dbReference type="EMBL" id="EPN33467.1"/>
    </source>
</evidence>
<reference evidence="2 3" key="1">
    <citation type="journal article" date="2013" name="PLoS Pathog.">
        <title>Genomic analysis of the Kiwifruit pathogen Pseudomonas syringae pv. actinidiae provides insight into the origins of an emergent plant disease.</title>
        <authorList>
            <person name="McCann H.C."/>
            <person name="Rikkerink E.H."/>
            <person name="Bertels F."/>
            <person name="Fiers M."/>
            <person name="Lu A."/>
            <person name="Rees-George J."/>
            <person name="Andersen M.T."/>
            <person name="Gleave A.P."/>
            <person name="Haubold B."/>
            <person name="Wohlers M.W."/>
            <person name="Guttman D.S."/>
            <person name="Wang P.W."/>
            <person name="Straub C."/>
            <person name="Vanneste J.L."/>
            <person name="Rainey P.B."/>
            <person name="Templeton M.D."/>
        </authorList>
    </citation>
    <scope>NUCLEOTIDE SEQUENCE [LARGE SCALE GENOMIC DNA]</scope>
    <source>
        <strain evidence="2 3">ICMP 19096</strain>
    </source>
</reference>
<dbReference type="AlphaFoldDB" id="A0A656JK54"/>
<gene>
    <name evidence="2" type="ORF">A245_43710</name>
</gene>
<accession>A0A656JK54</accession>
<sequence length="71" mass="7844">PPQNFNLAPPLSIVGVREGDNLRLPAGSRQALRLKLSALGGSGRRWWFIDGKRPDREGRIQRGGVTVIGRR</sequence>
<evidence type="ECO:0000259" key="1">
    <source>
        <dbReference type="Pfam" id="PF06832"/>
    </source>
</evidence>
<name>A0A656JK54_PSESF</name>
<proteinExistence type="predicted"/>
<organism evidence="2 3">
    <name type="scientific">Pseudomonas syringae pv. actinidiae ICMP 19096</name>
    <dbReference type="NCBI Taxonomy" id="1194405"/>
    <lineage>
        <taxon>Bacteria</taxon>
        <taxon>Pseudomonadati</taxon>
        <taxon>Pseudomonadota</taxon>
        <taxon>Gammaproteobacteria</taxon>
        <taxon>Pseudomonadales</taxon>
        <taxon>Pseudomonadaceae</taxon>
        <taxon>Pseudomonas</taxon>
        <taxon>Pseudomonas syringae</taxon>
    </lineage>
</organism>
<feature type="domain" description="Penicillin-binding C-terminal" evidence="1">
    <location>
        <begin position="7"/>
        <end position="54"/>
    </location>
</feature>
<dbReference type="Pfam" id="PF06832">
    <property type="entry name" value="BiPBP_C"/>
    <property type="match status" value="1"/>
</dbReference>
<dbReference type="EMBL" id="AOKF01003689">
    <property type="protein sequence ID" value="EPN33467.1"/>
    <property type="molecule type" value="Genomic_DNA"/>
</dbReference>
<dbReference type="InterPro" id="IPR009647">
    <property type="entry name" value="PBP_C"/>
</dbReference>
<comment type="caution">
    <text evidence="2">The sequence shown here is derived from an EMBL/GenBank/DDBJ whole genome shotgun (WGS) entry which is preliminary data.</text>
</comment>
<evidence type="ECO:0000313" key="3">
    <source>
        <dbReference type="Proteomes" id="UP000018849"/>
    </source>
</evidence>
<dbReference type="Proteomes" id="UP000018849">
    <property type="component" value="Unassembled WGS sequence"/>
</dbReference>